<dbReference type="AlphaFoldDB" id="X1EP81"/>
<proteinExistence type="predicted"/>
<evidence type="ECO:0000313" key="1">
    <source>
        <dbReference type="EMBL" id="GAH22140.1"/>
    </source>
</evidence>
<reference evidence="1" key="1">
    <citation type="journal article" date="2014" name="Front. Microbiol.">
        <title>High frequency of phylogenetically diverse reductive dehalogenase-homologous genes in deep subseafloor sedimentary metagenomes.</title>
        <authorList>
            <person name="Kawai M."/>
            <person name="Futagami T."/>
            <person name="Toyoda A."/>
            <person name="Takaki Y."/>
            <person name="Nishi S."/>
            <person name="Hori S."/>
            <person name="Arai W."/>
            <person name="Tsubouchi T."/>
            <person name="Morono Y."/>
            <person name="Uchiyama I."/>
            <person name="Ito T."/>
            <person name="Fujiyama A."/>
            <person name="Inagaki F."/>
            <person name="Takami H."/>
        </authorList>
    </citation>
    <scope>NUCLEOTIDE SEQUENCE</scope>
    <source>
        <strain evidence="1">Expedition CK06-06</strain>
    </source>
</reference>
<accession>X1EP81</accession>
<name>X1EP81_9ZZZZ</name>
<dbReference type="EMBL" id="BART01039639">
    <property type="protein sequence ID" value="GAH22140.1"/>
    <property type="molecule type" value="Genomic_DNA"/>
</dbReference>
<gene>
    <name evidence="1" type="ORF">S01H4_65028</name>
</gene>
<protein>
    <submittedName>
        <fullName evidence="1">Uncharacterized protein</fullName>
    </submittedName>
</protein>
<comment type="caution">
    <text evidence="1">The sequence shown here is derived from an EMBL/GenBank/DDBJ whole genome shotgun (WGS) entry which is preliminary data.</text>
</comment>
<sequence length="99" mass="11174">MYYDINNYVNRRSKNPDKKLEDHTELFLELLKRLANKPGFGGIMWIIGTAGAGKSAFVVSIDLLSKNVSATLLGFVPCSLEEMIFPKTIDKRSLSEIFF</sequence>
<organism evidence="1">
    <name type="scientific">marine sediment metagenome</name>
    <dbReference type="NCBI Taxonomy" id="412755"/>
    <lineage>
        <taxon>unclassified sequences</taxon>
        <taxon>metagenomes</taxon>
        <taxon>ecological metagenomes</taxon>
    </lineage>
</organism>